<comment type="subunit">
    <text evidence="5">Part of the 30S ribosomal subunit. Contacts proteins S5 and S12.</text>
</comment>
<dbReference type="EMBL" id="MGGI01000033">
    <property type="protein sequence ID" value="OGM24194.1"/>
    <property type="molecule type" value="Genomic_DNA"/>
</dbReference>
<dbReference type="GO" id="GO:0005840">
    <property type="term" value="C:ribosome"/>
    <property type="evidence" value="ECO:0007669"/>
    <property type="project" value="UniProtKB-KW"/>
</dbReference>
<dbReference type="InterPro" id="IPR035987">
    <property type="entry name" value="Ribosomal_uS8_sf"/>
</dbReference>
<protein>
    <recommendedName>
        <fullName evidence="4 5">Small ribosomal subunit protein uS8</fullName>
    </recommendedName>
</protein>
<dbReference type="InterPro" id="IPR000630">
    <property type="entry name" value="Ribosomal_uS8"/>
</dbReference>
<keyword evidence="2 5" id="KW-0689">Ribosomal protein</keyword>
<dbReference type="GO" id="GO:1990904">
    <property type="term" value="C:ribonucleoprotein complex"/>
    <property type="evidence" value="ECO:0007669"/>
    <property type="project" value="UniProtKB-KW"/>
</dbReference>
<dbReference type="HAMAP" id="MF_01302_B">
    <property type="entry name" value="Ribosomal_uS8_B"/>
    <property type="match status" value="1"/>
</dbReference>
<gene>
    <name evidence="5" type="primary">rpsH</name>
    <name evidence="7" type="ORF">A2627_04865</name>
</gene>
<dbReference type="GO" id="GO:0003735">
    <property type="term" value="F:structural constituent of ribosome"/>
    <property type="evidence" value="ECO:0007669"/>
    <property type="project" value="InterPro"/>
</dbReference>
<evidence type="ECO:0000256" key="6">
    <source>
        <dbReference type="RuleBase" id="RU003660"/>
    </source>
</evidence>
<evidence type="ECO:0000256" key="5">
    <source>
        <dbReference type="HAMAP-Rule" id="MF_01302"/>
    </source>
</evidence>
<name>A0A1F7YA40_9BACT</name>
<comment type="caution">
    <text evidence="7">The sequence shown here is derived from an EMBL/GenBank/DDBJ whole genome shotgun (WGS) entry which is preliminary data.</text>
</comment>
<evidence type="ECO:0000313" key="8">
    <source>
        <dbReference type="Proteomes" id="UP000178851"/>
    </source>
</evidence>
<keyword evidence="5" id="KW-0694">RNA-binding</keyword>
<dbReference type="Gene3D" id="3.30.1490.10">
    <property type="match status" value="1"/>
</dbReference>
<dbReference type="AlphaFoldDB" id="A0A1F7YA40"/>
<dbReference type="PROSITE" id="PS00053">
    <property type="entry name" value="RIBOSOMAL_S8"/>
    <property type="match status" value="1"/>
</dbReference>
<dbReference type="SUPFAM" id="SSF56047">
    <property type="entry name" value="Ribosomal protein S8"/>
    <property type="match status" value="1"/>
</dbReference>
<keyword evidence="5" id="KW-0699">rRNA-binding</keyword>
<dbReference type="FunFam" id="3.30.1490.10:FF:000001">
    <property type="entry name" value="30S ribosomal protein S8"/>
    <property type="match status" value="1"/>
</dbReference>
<dbReference type="Proteomes" id="UP000178851">
    <property type="component" value="Unassembled WGS sequence"/>
</dbReference>
<keyword evidence="3 5" id="KW-0687">Ribonucleoprotein</keyword>
<evidence type="ECO:0000256" key="3">
    <source>
        <dbReference type="ARBA" id="ARBA00023274"/>
    </source>
</evidence>
<dbReference type="Gene3D" id="3.30.1370.30">
    <property type="match status" value="1"/>
</dbReference>
<evidence type="ECO:0000256" key="4">
    <source>
        <dbReference type="ARBA" id="ARBA00035258"/>
    </source>
</evidence>
<evidence type="ECO:0000313" key="7">
    <source>
        <dbReference type="EMBL" id="OGM24194.1"/>
    </source>
</evidence>
<evidence type="ECO:0000256" key="1">
    <source>
        <dbReference type="ARBA" id="ARBA00006471"/>
    </source>
</evidence>
<proteinExistence type="inferred from homology"/>
<dbReference type="Pfam" id="PF00410">
    <property type="entry name" value="Ribosomal_S8"/>
    <property type="match status" value="1"/>
</dbReference>
<dbReference type="InterPro" id="IPR047863">
    <property type="entry name" value="Ribosomal_uS8_CS"/>
</dbReference>
<comment type="function">
    <text evidence="5">One of the primary rRNA binding proteins, it binds directly to 16S rRNA central domain where it helps coordinate assembly of the platform of the 30S subunit.</text>
</comment>
<dbReference type="PANTHER" id="PTHR11758">
    <property type="entry name" value="40S RIBOSOMAL PROTEIN S15A"/>
    <property type="match status" value="1"/>
</dbReference>
<comment type="similarity">
    <text evidence="1 5 6">Belongs to the universal ribosomal protein uS8 family.</text>
</comment>
<reference evidence="7 8" key="1">
    <citation type="journal article" date="2016" name="Nat. Commun.">
        <title>Thousands of microbial genomes shed light on interconnected biogeochemical processes in an aquifer system.</title>
        <authorList>
            <person name="Anantharaman K."/>
            <person name="Brown C.T."/>
            <person name="Hug L.A."/>
            <person name="Sharon I."/>
            <person name="Castelle C.J."/>
            <person name="Probst A.J."/>
            <person name="Thomas B.C."/>
            <person name="Singh A."/>
            <person name="Wilkins M.J."/>
            <person name="Karaoz U."/>
            <person name="Brodie E.L."/>
            <person name="Williams K.H."/>
            <person name="Hubbard S.S."/>
            <person name="Banfield J.F."/>
        </authorList>
    </citation>
    <scope>NUCLEOTIDE SEQUENCE [LARGE SCALE GENOMIC DNA]</scope>
</reference>
<organism evidence="7 8">
    <name type="scientific">Candidatus Woesebacteria bacterium RIFCSPHIGHO2_01_FULL_39_28</name>
    <dbReference type="NCBI Taxonomy" id="1802496"/>
    <lineage>
        <taxon>Bacteria</taxon>
        <taxon>Candidatus Woeseibacteriota</taxon>
    </lineage>
</organism>
<dbReference type="GO" id="GO:0019843">
    <property type="term" value="F:rRNA binding"/>
    <property type="evidence" value="ECO:0007669"/>
    <property type="project" value="UniProtKB-UniRule"/>
</dbReference>
<accession>A0A1F7YA40</accession>
<evidence type="ECO:0000256" key="2">
    <source>
        <dbReference type="ARBA" id="ARBA00022980"/>
    </source>
</evidence>
<dbReference type="GO" id="GO:0006412">
    <property type="term" value="P:translation"/>
    <property type="evidence" value="ECO:0007669"/>
    <property type="project" value="UniProtKB-UniRule"/>
</dbReference>
<sequence>MVNYPIGDFLIRIKNTALAGKREVNIPATNLIREVARLLEKEGFLENVSYQKSKLMANVTYKNKMPVLLGLRLVSKPGLRIYTSCSELKKRKGSETLLISTPKGVMTQKEAIKKTLGGEIIAEVW</sequence>
<dbReference type="GO" id="GO:0005737">
    <property type="term" value="C:cytoplasm"/>
    <property type="evidence" value="ECO:0007669"/>
    <property type="project" value="UniProtKB-ARBA"/>
</dbReference>